<dbReference type="Proteomes" id="UP000664417">
    <property type="component" value="Unassembled WGS sequence"/>
</dbReference>
<evidence type="ECO:0000256" key="2">
    <source>
        <dbReference type="PROSITE-ProRule" id="PRU00169"/>
    </source>
</evidence>
<sequence>MSEQKLQDLKNLISEFNDISLSDFRDAFQAITKDKDPVIDRFLVGQLKNWSGNRTMRAVFASGLAEREDESFLEDFAQVIEKETDVGLCKECIAGLVRIGTQDAIQKLHFLAKSKPNATIASLLQREVEKIKQEEKEPVTYYLEHLALGNKNHRHCRHAAKVLIKMGDSKVVEEVMSQFDAYDDLARSEGARVLGQLAKTEHLERVLAILSRYNTLFHDNAQFIDTAESFDQTAKDQRLDRLVEYAGKLMSDEQQDANGAVESLLEQRNYDGAKAAVSDVIALGEPIGLRYFLESRIMILENKVAHANKFHEDTLRESRIRQTRFRQILAELAYGIGKVGGQLPPDNELRPQVHDWLTRLITQHEGDIEKLGLYGCAFFCRPEDEELLGATLQTHHLEGMTRLLNALERKTDLEFSDFFLKVSMNHEILDIQEMAMRSLGSSKAVLPRLREMLENGEPEERRTAIRIVGEIRAEDFKQDLIGLLEGQSDIIRIEAITALGKFGDPDILPMIEDVMVDAKSPMLVETSLRSIAMVGGEEALAMLKKAAEHSRNKKTSLTAVQLLVESYRTWNKSLPVSCNDMILKNLGDWFKERDKNMREDAYPIGAAILSRNLEFYEALRKLYKETASALRKQSSWDKEEMELVENSSRALNRNYFFLKEMLDFQKEVSNRCRNYDNPSSTTRVSVFEKLINYLENNAKFILSEENLGDIEKLVLTGLELAETNWREQNLLFQLAGYTESPKLIEEMAGRVRDVPKQAKTNLLDALSRMGLSLTDINDLTRIRKVLVLEGSGFMRKRVVKFLEAQDYTTRNTDDLDIAWAMIQTEIPDLIISEITFAEPCDGIGFIERVTKEYGSRIAIIFSTNHREASVMQRAAALKPKRIFHKPFPFDQLQETIIS</sequence>
<dbReference type="SUPFAM" id="SSF48371">
    <property type="entry name" value="ARM repeat"/>
    <property type="match status" value="1"/>
</dbReference>
<dbReference type="InterPro" id="IPR001789">
    <property type="entry name" value="Sig_transdc_resp-reg_receiver"/>
</dbReference>
<evidence type="ECO:0000256" key="1">
    <source>
        <dbReference type="ARBA" id="ARBA00022553"/>
    </source>
</evidence>
<name>A0A8J7Q4G9_9BACT</name>
<dbReference type="AlphaFoldDB" id="A0A8J7Q4G9"/>
<dbReference type="InterPro" id="IPR016024">
    <property type="entry name" value="ARM-type_fold"/>
</dbReference>
<feature type="domain" description="Response regulatory" evidence="3">
    <location>
        <begin position="784"/>
        <end position="898"/>
    </location>
</feature>
<accession>A0A8J7Q4G9</accession>
<evidence type="ECO:0000313" key="5">
    <source>
        <dbReference type="Proteomes" id="UP000664417"/>
    </source>
</evidence>
<comment type="caution">
    <text evidence="2">Lacks conserved residue(s) required for the propagation of feature annotation.</text>
</comment>
<dbReference type="Gene3D" id="3.40.50.2300">
    <property type="match status" value="1"/>
</dbReference>
<dbReference type="SMART" id="SM00567">
    <property type="entry name" value="EZ_HEAT"/>
    <property type="match status" value="5"/>
</dbReference>
<gene>
    <name evidence="4" type="ORF">J3U88_18245</name>
</gene>
<dbReference type="Pfam" id="PF00072">
    <property type="entry name" value="Response_reg"/>
    <property type="match status" value="1"/>
</dbReference>
<proteinExistence type="predicted"/>
<reference evidence="4" key="1">
    <citation type="submission" date="2021-03" db="EMBL/GenBank/DDBJ databases">
        <authorList>
            <person name="Wang G."/>
        </authorList>
    </citation>
    <scope>NUCLEOTIDE SEQUENCE</scope>
    <source>
        <strain evidence="4">KCTC 12899</strain>
    </source>
</reference>
<dbReference type="PANTHER" id="PTHR44591">
    <property type="entry name" value="STRESS RESPONSE REGULATOR PROTEIN 1"/>
    <property type="match status" value="1"/>
</dbReference>
<dbReference type="InterPro" id="IPR050595">
    <property type="entry name" value="Bact_response_regulator"/>
</dbReference>
<comment type="caution">
    <text evidence="4">The sequence shown here is derived from an EMBL/GenBank/DDBJ whole genome shotgun (WGS) entry which is preliminary data.</text>
</comment>
<dbReference type="InterPro" id="IPR011989">
    <property type="entry name" value="ARM-like"/>
</dbReference>
<dbReference type="Gene3D" id="1.25.10.10">
    <property type="entry name" value="Leucine-rich Repeat Variant"/>
    <property type="match status" value="2"/>
</dbReference>
<dbReference type="RefSeq" id="WP_207860376.1">
    <property type="nucleotide sequence ID" value="NZ_JAFREP010000017.1"/>
</dbReference>
<dbReference type="GO" id="GO:0000160">
    <property type="term" value="P:phosphorelay signal transduction system"/>
    <property type="evidence" value="ECO:0007669"/>
    <property type="project" value="InterPro"/>
</dbReference>
<dbReference type="SMART" id="SM00448">
    <property type="entry name" value="REC"/>
    <property type="match status" value="1"/>
</dbReference>
<organism evidence="4 5">
    <name type="scientific">Acanthopleuribacter pedis</name>
    <dbReference type="NCBI Taxonomy" id="442870"/>
    <lineage>
        <taxon>Bacteria</taxon>
        <taxon>Pseudomonadati</taxon>
        <taxon>Acidobacteriota</taxon>
        <taxon>Holophagae</taxon>
        <taxon>Acanthopleuribacterales</taxon>
        <taxon>Acanthopleuribacteraceae</taxon>
        <taxon>Acanthopleuribacter</taxon>
    </lineage>
</organism>
<dbReference type="PANTHER" id="PTHR44591:SF3">
    <property type="entry name" value="RESPONSE REGULATORY DOMAIN-CONTAINING PROTEIN"/>
    <property type="match status" value="1"/>
</dbReference>
<dbReference type="InterPro" id="IPR011006">
    <property type="entry name" value="CheY-like_superfamily"/>
</dbReference>
<protein>
    <submittedName>
        <fullName evidence="4">HEAT repeat domain-containing protein</fullName>
    </submittedName>
</protein>
<evidence type="ECO:0000313" key="4">
    <source>
        <dbReference type="EMBL" id="MBO1320422.1"/>
    </source>
</evidence>
<dbReference type="Pfam" id="PF13646">
    <property type="entry name" value="HEAT_2"/>
    <property type="match status" value="1"/>
</dbReference>
<keyword evidence="5" id="KW-1185">Reference proteome</keyword>
<evidence type="ECO:0000259" key="3">
    <source>
        <dbReference type="PROSITE" id="PS50110"/>
    </source>
</evidence>
<keyword evidence="1" id="KW-0597">Phosphoprotein</keyword>
<dbReference type="EMBL" id="JAFREP010000017">
    <property type="protein sequence ID" value="MBO1320422.1"/>
    <property type="molecule type" value="Genomic_DNA"/>
</dbReference>
<dbReference type="SUPFAM" id="SSF52172">
    <property type="entry name" value="CheY-like"/>
    <property type="match status" value="1"/>
</dbReference>
<dbReference type="PROSITE" id="PS50110">
    <property type="entry name" value="RESPONSE_REGULATORY"/>
    <property type="match status" value="1"/>
</dbReference>
<dbReference type="InterPro" id="IPR004155">
    <property type="entry name" value="PBS_lyase_HEAT"/>
</dbReference>